<accession>A0AAV1BCE6</accession>
<organism evidence="1 2">
    <name type="scientific">Vicia faba</name>
    <name type="common">Broad bean</name>
    <name type="synonym">Faba vulgaris</name>
    <dbReference type="NCBI Taxonomy" id="3906"/>
    <lineage>
        <taxon>Eukaryota</taxon>
        <taxon>Viridiplantae</taxon>
        <taxon>Streptophyta</taxon>
        <taxon>Embryophyta</taxon>
        <taxon>Tracheophyta</taxon>
        <taxon>Spermatophyta</taxon>
        <taxon>Magnoliopsida</taxon>
        <taxon>eudicotyledons</taxon>
        <taxon>Gunneridae</taxon>
        <taxon>Pentapetalae</taxon>
        <taxon>rosids</taxon>
        <taxon>fabids</taxon>
        <taxon>Fabales</taxon>
        <taxon>Fabaceae</taxon>
        <taxon>Papilionoideae</taxon>
        <taxon>50 kb inversion clade</taxon>
        <taxon>NPAAA clade</taxon>
        <taxon>Hologalegina</taxon>
        <taxon>IRL clade</taxon>
        <taxon>Fabeae</taxon>
        <taxon>Vicia</taxon>
    </lineage>
</organism>
<dbReference type="EMBL" id="OX451741">
    <property type="protein sequence ID" value="CAI8619212.1"/>
    <property type="molecule type" value="Genomic_DNA"/>
</dbReference>
<name>A0AAV1BCE6_VICFA</name>
<dbReference type="AlphaFoldDB" id="A0AAV1BCE6"/>
<evidence type="ECO:0000313" key="1">
    <source>
        <dbReference type="EMBL" id="CAI8619212.1"/>
    </source>
</evidence>
<keyword evidence="2" id="KW-1185">Reference proteome</keyword>
<dbReference type="Proteomes" id="UP001157006">
    <property type="component" value="Chromosome 6"/>
</dbReference>
<proteinExistence type="predicted"/>
<sequence length="213" mass="23980">MPQHLTQDSKLSYEECVIKENGDHDLEDVKVDIAIVDGGVVNNHNHAFEDVKTLGVPLNSCEVTKCSKRARKISTDVPDILSDIVETEFPTQRKDEQDVIGNYEETRILKLVTYDEENVLDIVFIIQKMADNKKDVGDIMESSVNKAKEDGFVRNNIVIVEPFGGTLGTKKIMITNLNPEKIRKIEVIVVELMESSDSSDSESDDDNLNWLLN</sequence>
<reference evidence="1 2" key="1">
    <citation type="submission" date="2023-01" db="EMBL/GenBank/DDBJ databases">
        <authorList>
            <person name="Kreplak J."/>
        </authorList>
    </citation>
    <scope>NUCLEOTIDE SEQUENCE [LARGE SCALE GENOMIC DNA]</scope>
</reference>
<protein>
    <submittedName>
        <fullName evidence="1">Uncharacterized protein</fullName>
    </submittedName>
</protein>
<gene>
    <name evidence="1" type="ORF">VFH_VI159800</name>
</gene>
<evidence type="ECO:0000313" key="2">
    <source>
        <dbReference type="Proteomes" id="UP001157006"/>
    </source>
</evidence>